<dbReference type="PROSITE" id="PS00636">
    <property type="entry name" value="DNAJ_1"/>
    <property type="match status" value="1"/>
</dbReference>
<evidence type="ECO:0000259" key="2">
    <source>
        <dbReference type="PROSITE" id="PS50076"/>
    </source>
</evidence>
<evidence type="ECO:0000313" key="4">
    <source>
        <dbReference type="Proteomes" id="UP000076874"/>
    </source>
</evidence>
<dbReference type="Pfam" id="PF00226">
    <property type="entry name" value="DnaJ"/>
    <property type="match status" value="1"/>
</dbReference>
<dbReference type="InterPro" id="IPR018253">
    <property type="entry name" value="DnaJ_domain_CS"/>
</dbReference>
<dbReference type="Gene3D" id="1.10.287.110">
    <property type="entry name" value="DnaJ domain"/>
    <property type="match status" value="1"/>
</dbReference>
<dbReference type="PANTHER" id="PTHR44144">
    <property type="entry name" value="DNAJ HOMOLOG SUBFAMILY C MEMBER 9"/>
    <property type="match status" value="1"/>
</dbReference>
<feature type="compositionally biased region" description="Basic residues" evidence="1">
    <location>
        <begin position="241"/>
        <end position="250"/>
    </location>
</feature>
<dbReference type="InterPro" id="IPR001623">
    <property type="entry name" value="DnaJ_domain"/>
</dbReference>
<dbReference type="GO" id="GO:0005634">
    <property type="term" value="C:nucleus"/>
    <property type="evidence" value="ECO:0007669"/>
    <property type="project" value="TreeGrafter"/>
</dbReference>
<feature type="region of interest" description="Disordered" evidence="1">
    <location>
        <begin position="1"/>
        <end position="21"/>
    </location>
</feature>
<feature type="compositionally biased region" description="Basic residues" evidence="1">
    <location>
        <begin position="289"/>
        <end position="300"/>
    </location>
</feature>
<feature type="region of interest" description="Disordered" evidence="1">
    <location>
        <begin position="281"/>
        <end position="344"/>
    </location>
</feature>
<dbReference type="InterPro" id="IPR052594">
    <property type="entry name" value="J_domain-containing_protein"/>
</dbReference>
<dbReference type="GO" id="GO:0031072">
    <property type="term" value="F:heat shock protein binding"/>
    <property type="evidence" value="ECO:0007669"/>
    <property type="project" value="TreeGrafter"/>
</dbReference>
<dbReference type="SUPFAM" id="SSF46565">
    <property type="entry name" value="Chaperone J-domain"/>
    <property type="match status" value="1"/>
</dbReference>
<name>A0A167WV53_9HYPO</name>
<dbReference type="InterPro" id="IPR036869">
    <property type="entry name" value="J_dom_sf"/>
</dbReference>
<proteinExistence type="predicted"/>
<sequence>MSSRDDRDSDDDLAAGEPPVIDPYEVLGLDRAATAEQVRAAYRKAALRSHPDKVAPEKRAAAHEQFQAVALAYAVLSDPARRARYDTTGSTAASVVDSDGFSWSDFYRAAFAESVSAEAIAALAATYKGSDEERDDVLAAYTRCQGDLDGVYESVLLSNVLEDDARFRGIIDAALAAGAVRAFPAYTRETAAAKRTRVAAAQRESREAEEYAKELGVHDKLFGQPGADKKTSGKDGDNTKTKGKGKGKGKKTAEDDQAGLAALIQRRQQDRAATFLDDLAAKYGTTAGPKKKKSKKSAKRHATDEDDEEDEDQDEPSEEAFQAAAARLKNGGAKSAKSAKKARR</sequence>
<protein>
    <submittedName>
        <fullName evidence="3">Beta-glucanase</fullName>
    </submittedName>
</protein>
<dbReference type="PROSITE" id="PS50076">
    <property type="entry name" value="DNAJ_2"/>
    <property type="match status" value="1"/>
</dbReference>
<dbReference type="OrthoDB" id="110024at2759"/>
<dbReference type="PRINTS" id="PR00625">
    <property type="entry name" value="JDOMAIN"/>
</dbReference>
<dbReference type="SMART" id="SM00271">
    <property type="entry name" value="DnaJ"/>
    <property type="match status" value="1"/>
</dbReference>
<accession>A0A167WV53</accession>
<dbReference type="GO" id="GO:0005737">
    <property type="term" value="C:cytoplasm"/>
    <property type="evidence" value="ECO:0007669"/>
    <property type="project" value="TreeGrafter"/>
</dbReference>
<feature type="region of interest" description="Disordered" evidence="1">
    <location>
        <begin position="209"/>
        <end position="265"/>
    </location>
</feature>
<feature type="compositionally biased region" description="Acidic residues" evidence="1">
    <location>
        <begin position="304"/>
        <end position="318"/>
    </location>
</feature>
<dbReference type="CDD" id="cd06257">
    <property type="entry name" value="DnaJ"/>
    <property type="match status" value="1"/>
</dbReference>
<comment type="caution">
    <text evidence="3">The sequence shown here is derived from an EMBL/GenBank/DDBJ whole genome shotgun (WGS) entry which is preliminary data.</text>
</comment>
<dbReference type="Proteomes" id="UP000076874">
    <property type="component" value="Unassembled WGS sequence"/>
</dbReference>
<keyword evidence="4" id="KW-1185">Reference proteome</keyword>
<dbReference type="PANTHER" id="PTHR44144:SF1">
    <property type="entry name" value="DNAJ HOMOLOG SUBFAMILY C MEMBER 9"/>
    <property type="match status" value="1"/>
</dbReference>
<organism evidence="3 4">
    <name type="scientific">Niveomyces insectorum RCEF 264</name>
    <dbReference type="NCBI Taxonomy" id="1081102"/>
    <lineage>
        <taxon>Eukaryota</taxon>
        <taxon>Fungi</taxon>
        <taxon>Dikarya</taxon>
        <taxon>Ascomycota</taxon>
        <taxon>Pezizomycotina</taxon>
        <taxon>Sordariomycetes</taxon>
        <taxon>Hypocreomycetidae</taxon>
        <taxon>Hypocreales</taxon>
        <taxon>Cordycipitaceae</taxon>
        <taxon>Niveomyces</taxon>
    </lineage>
</organism>
<evidence type="ECO:0000256" key="1">
    <source>
        <dbReference type="SAM" id="MobiDB-lite"/>
    </source>
</evidence>
<feature type="domain" description="J" evidence="2">
    <location>
        <begin position="22"/>
        <end position="89"/>
    </location>
</feature>
<evidence type="ECO:0000313" key="3">
    <source>
        <dbReference type="EMBL" id="OAA64217.1"/>
    </source>
</evidence>
<reference evidence="3 4" key="1">
    <citation type="journal article" date="2016" name="Genome Biol. Evol.">
        <title>Divergent and convergent evolution of fungal pathogenicity.</title>
        <authorList>
            <person name="Shang Y."/>
            <person name="Xiao G."/>
            <person name="Zheng P."/>
            <person name="Cen K."/>
            <person name="Zhan S."/>
            <person name="Wang C."/>
        </authorList>
    </citation>
    <scope>NUCLEOTIDE SEQUENCE [LARGE SCALE GENOMIC DNA]</scope>
    <source>
        <strain evidence="3 4">RCEF 264</strain>
    </source>
</reference>
<dbReference type="FunFam" id="1.10.287.110:FF:000110">
    <property type="entry name" value="DnaJ domain protein (AFU_orthologue AFUA_2G13210)"/>
    <property type="match status" value="1"/>
</dbReference>
<dbReference type="EMBL" id="AZHD01000004">
    <property type="protein sequence ID" value="OAA64217.1"/>
    <property type="molecule type" value="Genomic_DNA"/>
</dbReference>
<gene>
    <name evidence="3" type="ORF">SPI_02864</name>
</gene>
<dbReference type="Pfam" id="PF23302">
    <property type="entry name" value="HTH_DNAJC9"/>
    <property type="match status" value="1"/>
</dbReference>
<feature type="compositionally biased region" description="Basic and acidic residues" evidence="1">
    <location>
        <begin position="209"/>
        <end position="240"/>
    </location>
</feature>
<dbReference type="AlphaFoldDB" id="A0A167WV53"/>
<dbReference type="InterPro" id="IPR056453">
    <property type="entry name" value="HTH_DNAJC9"/>
</dbReference>